<dbReference type="PIRSF" id="PIRSF039133">
    <property type="entry name" value="SUMO_E1B"/>
    <property type="match status" value="1"/>
</dbReference>
<dbReference type="OrthoDB" id="10255449at2759"/>
<dbReference type="PANTHER" id="PTHR10953:SF5">
    <property type="entry name" value="SUMO-ACTIVATING ENZYME SUBUNIT 2"/>
    <property type="match status" value="1"/>
</dbReference>
<keyword evidence="4 8" id="KW-0547">Nucleotide-binding</keyword>
<evidence type="ECO:0000256" key="6">
    <source>
        <dbReference type="ARBA" id="ARBA00022833"/>
    </source>
</evidence>
<evidence type="ECO:0000256" key="2">
    <source>
        <dbReference type="ARBA" id="ARBA00005673"/>
    </source>
</evidence>
<feature type="binding site" evidence="10">
    <location>
        <position position="35"/>
    </location>
    <ligand>
        <name>ATP</name>
        <dbReference type="ChEBI" id="CHEBI:30616"/>
    </ligand>
</feature>
<dbReference type="PANTHER" id="PTHR10953">
    <property type="entry name" value="UBIQUITIN-ACTIVATING ENZYME E1"/>
    <property type="match status" value="1"/>
</dbReference>
<evidence type="ECO:0000256" key="8">
    <source>
        <dbReference type="PIRNR" id="PIRNR039133"/>
    </source>
</evidence>
<feature type="binding site" evidence="10">
    <location>
        <begin position="80"/>
        <end position="85"/>
    </location>
    <ligand>
        <name>ATP</name>
        <dbReference type="ChEBI" id="CHEBI:30616"/>
    </ligand>
</feature>
<evidence type="ECO:0000256" key="5">
    <source>
        <dbReference type="ARBA" id="ARBA00022786"/>
    </source>
</evidence>
<dbReference type="Gene3D" id="3.10.290.20">
    <property type="entry name" value="Ubiquitin-like 2 activating enzyme e1b. Chain: B, domain 3"/>
    <property type="match status" value="1"/>
</dbReference>
<dbReference type="UniPathway" id="UPA00886"/>
<evidence type="ECO:0000256" key="4">
    <source>
        <dbReference type="ARBA" id="ARBA00022741"/>
    </source>
</evidence>
<dbReference type="GO" id="GO:0046872">
    <property type="term" value="F:metal ion binding"/>
    <property type="evidence" value="ECO:0007669"/>
    <property type="project" value="UniProtKB-KW"/>
</dbReference>
<evidence type="ECO:0000256" key="3">
    <source>
        <dbReference type="ARBA" id="ARBA00022723"/>
    </source>
</evidence>
<dbReference type="GO" id="GO:0005737">
    <property type="term" value="C:cytoplasm"/>
    <property type="evidence" value="ECO:0007669"/>
    <property type="project" value="TreeGrafter"/>
</dbReference>
<accession>A0A2T9YP99</accession>
<comment type="pathway">
    <text evidence="1 8">Protein modification; protein sumoylation.</text>
</comment>
<evidence type="ECO:0000256" key="12">
    <source>
        <dbReference type="PROSITE-ProRule" id="PRU10132"/>
    </source>
</evidence>
<feature type="binding site" evidence="11">
    <location>
        <position position="121"/>
    </location>
    <ligand>
        <name>Zn(2+)</name>
        <dbReference type="ChEBI" id="CHEBI:29105"/>
    </ligand>
</feature>
<dbReference type="InterPro" id="IPR030661">
    <property type="entry name" value="Uba2"/>
</dbReference>
<reference evidence="15 16" key="1">
    <citation type="journal article" date="2018" name="MBio">
        <title>Comparative Genomics Reveals the Core Gene Toolbox for the Fungus-Insect Symbiosis.</title>
        <authorList>
            <person name="Wang Y."/>
            <person name="Stata M."/>
            <person name="Wang W."/>
            <person name="Stajich J.E."/>
            <person name="White M.M."/>
            <person name="Moncalvo J.M."/>
        </authorList>
    </citation>
    <scope>NUCLEOTIDE SEQUENCE [LARGE SCALE GENOMIC DNA]</scope>
    <source>
        <strain evidence="15 16">SWE-8-4</strain>
    </source>
</reference>
<keyword evidence="5 8" id="KW-0833">Ubl conjugation pathway</keyword>
<protein>
    <recommendedName>
        <fullName evidence="8">Ubiquitin-activating enzyme E1-like</fullName>
    </recommendedName>
</protein>
<dbReference type="InterPro" id="IPR033127">
    <property type="entry name" value="UBQ-activ_enz_E1_Cys_AS"/>
</dbReference>
<dbReference type="EMBL" id="MBFR01000099">
    <property type="protein sequence ID" value="PVU94183.1"/>
    <property type="molecule type" value="Genomic_DNA"/>
</dbReference>
<dbReference type="AlphaFoldDB" id="A0A2T9YP99"/>
<dbReference type="InterPro" id="IPR000594">
    <property type="entry name" value="ThiF_NAD_FAD-bd"/>
</dbReference>
<feature type="binding site" evidence="11">
    <location>
        <position position="384"/>
    </location>
    <ligand>
        <name>Zn(2+)</name>
        <dbReference type="ChEBI" id="CHEBI:29105"/>
    </ligand>
</feature>
<feature type="domain" description="THIF-type NAD/FAD binding fold" evidence="14">
    <location>
        <begin position="2"/>
        <end position="382"/>
    </location>
</feature>
<evidence type="ECO:0000256" key="9">
    <source>
        <dbReference type="PIRSR" id="PIRSR039133-1"/>
    </source>
</evidence>
<dbReference type="InterPro" id="IPR045886">
    <property type="entry name" value="ThiF/MoeB/HesA"/>
</dbReference>
<evidence type="ECO:0000256" key="13">
    <source>
        <dbReference type="SAM" id="MobiDB-lite"/>
    </source>
</evidence>
<evidence type="ECO:0000256" key="10">
    <source>
        <dbReference type="PIRSR" id="PIRSR039133-2"/>
    </source>
</evidence>
<proteinExistence type="inferred from homology"/>
<feature type="compositionally biased region" description="Basic and acidic residues" evidence="13">
    <location>
        <begin position="502"/>
        <end position="517"/>
    </location>
</feature>
<evidence type="ECO:0000256" key="1">
    <source>
        <dbReference type="ARBA" id="ARBA00004718"/>
    </source>
</evidence>
<comment type="similarity">
    <text evidence="2 8">Belongs to the ubiquitin-activating E1 family.</text>
</comment>
<dbReference type="SUPFAM" id="SSF69572">
    <property type="entry name" value="Activating enzymes of the ubiquitin-like proteins"/>
    <property type="match status" value="1"/>
</dbReference>
<keyword evidence="6 8" id="KW-0862">Zinc</keyword>
<keyword evidence="16" id="KW-1185">Reference proteome</keyword>
<evidence type="ECO:0000313" key="16">
    <source>
        <dbReference type="Proteomes" id="UP000245383"/>
    </source>
</evidence>
<dbReference type="Pfam" id="PF00899">
    <property type="entry name" value="ThiF"/>
    <property type="match status" value="1"/>
</dbReference>
<organism evidence="15 16">
    <name type="scientific">Smittium simulii</name>
    <dbReference type="NCBI Taxonomy" id="133385"/>
    <lineage>
        <taxon>Eukaryota</taxon>
        <taxon>Fungi</taxon>
        <taxon>Fungi incertae sedis</taxon>
        <taxon>Zoopagomycota</taxon>
        <taxon>Kickxellomycotina</taxon>
        <taxon>Harpellomycetes</taxon>
        <taxon>Harpellales</taxon>
        <taxon>Legeriomycetaceae</taxon>
        <taxon>Smittium</taxon>
    </lineage>
</organism>
<evidence type="ECO:0000256" key="11">
    <source>
        <dbReference type="PIRSR" id="PIRSR039133-3"/>
    </source>
</evidence>
<dbReference type="GO" id="GO:0019948">
    <property type="term" value="F:SUMO activating enzyme activity"/>
    <property type="evidence" value="ECO:0007669"/>
    <property type="project" value="UniProtKB-UniRule"/>
</dbReference>
<name>A0A2T9YP99_9FUNG</name>
<sequence>MSGFSNITLIDLDTIELSNLNRQFLFKKKHIGLPKAQVAAQAIHHMSSSSCITPIVDNIKASQFDALWFETFDIAINALDNLDARRHVNLMCQAAKIPLIETGTAGYVGQTTVIQNNLTECFECQPKPVEQKTFPVCTIRNTPSSMIHCVVWAKDYLFSQIFGDKSENSQYLDSDDPDDSKMIKEAENLSKLIESITDPNFQNLLFDSVFGYSIQVLLELDKLWESRQKPTCLYFDSFLQSVPSTTSTPTFDLKQILDINTCFQIWCSSLKALVSRSQITSLISFDKDDSDALQFVASSANIRAHIFGIPNESIFQIKAMAGNIIPAIATTNAIIAGIAVMQAIKVVSGNIANCKTVYYTYGGNRPQYLYKEPLLKPNPDCSICQAKYFLLSADFSTVKLQDLVSFIQTYQHNICSDEYFSLLEGNRILYDPDFQDNLPKTLESLNVFPGTILSITPEDDHQKGSFLCAVKRNGNVDQSLSIELSGNSKLDTGSKNLVPQKRKIETSPDAVESKKAESLNGTTSSTDQQTKSSGNKQLLIDLDSNEQNTVYLDDD</sequence>
<dbReference type="InterPro" id="IPR035985">
    <property type="entry name" value="Ubiquitin-activating_enz"/>
</dbReference>
<keyword evidence="3 8" id="KW-0479">Metal-binding</keyword>
<dbReference type="GO" id="GO:0016925">
    <property type="term" value="P:protein sumoylation"/>
    <property type="evidence" value="ECO:0007669"/>
    <property type="project" value="UniProtKB-UniRule"/>
</dbReference>
<feature type="binding site" evidence="11">
    <location>
        <position position="124"/>
    </location>
    <ligand>
        <name>Zn(2+)</name>
        <dbReference type="ChEBI" id="CHEBI:29105"/>
    </ligand>
</feature>
<dbReference type="Gene3D" id="1.10.10.520">
    <property type="entry name" value="Ubiquitin activating enzymes (Uba3). Chain: B, domain 2"/>
    <property type="match status" value="1"/>
</dbReference>
<feature type="binding site" evidence="11">
    <location>
        <position position="381"/>
    </location>
    <ligand>
        <name>Zn(2+)</name>
        <dbReference type="ChEBI" id="CHEBI:29105"/>
    </ligand>
</feature>
<feature type="compositionally biased region" description="Polar residues" evidence="13">
    <location>
        <begin position="545"/>
        <end position="555"/>
    </location>
</feature>
<dbReference type="InterPro" id="IPR042449">
    <property type="entry name" value="Ub-E1_IAD_1"/>
</dbReference>
<evidence type="ECO:0000259" key="14">
    <source>
        <dbReference type="Pfam" id="PF00899"/>
    </source>
</evidence>
<dbReference type="InterPro" id="IPR023318">
    <property type="entry name" value="Ub_act_enz_dom_a_sf"/>
</dbReference>
<feature type="active site" description="Glycyl thioester intermediate" evidence="9 12">
    <location>
        <position position="137"/>
    </location>
</feature>
<feature type="binding site" evidence="10">
    <location>
        <begin position="19"/>
        <end position="22"/>
    </location>
    <ligand>
        <name>ATP</name>
        <dbReference type="ChEBI" id="CHEBI:30616"/>
    </ligand>
</feature>
<dbReference type="GO" id="GO:0031510">
    <property type="term" value="C:SUMO activating enzyme complex"/>
    <property type="evidence" value="ECO:0007669"/>
    <property type="project" value="UniProtKB-UniRule"/>
</dbReference>
<feature type="binding site" evidence="10">
    <location>
        <position position="11"/>
    </location>
    <ligand>
        <name>ATP</name>
        <dbReference type="ChEBI" id="CHEBI:30616"/>
    </ligand>
</feature>
<gene>
    <name evidence="15" type="ORF">BB561_002747</name>
</gene>
<comment type="subunit">
    <text evidence="8">Heterodimer.</text>
</comment>
<dbReference type="PROSITE" id="PS00865">
    <property type="entry name" value="UBIQUITIN_ACTIVAT_2"/>
    <property type="match status" value="1"/>
</dbReference>
<feature type="region of interest" description="Disordered" evidence="13">
    <location>
        <begin position="502"/>
        <end position="555"/>
    </location>
</feature>
<keyword evidence="7 8" id="KW-0067">ATP-binding</keyword>
<feature type="compositionally biased region" description="Low complexity" evidence="13">
    <location>
        <begin position="522"/>
        <end position="533"/>
    </location>
</feature>
<dbReference type="Proteomes" id="UP000245383">
    <property type="component" value="Unassembled WGS sequence"/>
</dbReference>
<dbReference type="Gene3D" id="3.50.50.80">
    <property type="entry name" value="Ubiquitin-activating enzyme E1, inactive adenylation domain, subdomain 1"/>
    <property type="match status" value="1"/>
</dbReference>
<comment type="caution">
    <text evidence="15">The sequence shown here is derived from an EMBL/GenBank/DDBJ whole genome shotgun (WGS) entry which is preliminary data.</text>
</comment>
<dbReference type="GO" id="GO:0005524">
    <property type="term" value="F:ATP binding"/>
    <property type="evidence" value="ECO:0007669"/>
    <property type="project" value="UniProtKB-UniRule"/>
</dbReference>
<evidence type="ECO:0000256" key="7">
    <source>
        <dbReference type="ARBA" id="ARBA00022840"/>
    </source>
</evidence>
<dbReference type="STRING" id="133385.A0A2T9YP99"/>
<evidence type="ECO:0000313" key="15">
    <source>
        <dbReference type="EMBL" id="PVU94183.1"/>
    </source>
</evidence>